<dbReference type="Proteomes" id="UP001216390">
    <property type="component" value="Chromosome"/>
</dbReference>
<reference evidence="1" key="1">
    <citation type="submission" date="2023-01" db="EMBL/GenBank/DDBJ databases">
        <title>The diversity of Class Acidimicrobiia in South China Sea sediment environments and the proposal of Iamia marina sp. nov., a novel species of the genus Iamia.</title>
        <authorList>
            <person name="He Y."/>
            <person name="Tian X."/>
        </authorList>
    </citation>
    <scope>NUCLEOTIDE SEQUENCE</scope>
    <source>
        <strain evidence="1">DSM 19957</strain>
    </source>
</reference>
<proteinExistence type="predicted"/>
<dbReference type="InterPro" id="IPR027417">
    <property type="entry name" value="P-loop_NTPase"/>
</dbReference>
<evidence type="ECO:0000313" key="1">
    <source>
        <dbReference type="EMBL" id="WCO66312.1"/>
    </source>
</evidence>
<name>A0AAE9Y4Q8_9ACTN</name>
<dbReference type="SUPFAM" id="SSF52540">
    <property type="entry name" value="P-loop containing nucleoside triphosphate hydrolases"/>
    <property type="match status" value="1"/>
</dbReference>
<dbReference type="Gene3D" id="3.40.50.300">
    <property type="entry name" value="P-loop containing nucleotide triphosphate hydrolases"/>
    <property type="match status" value="1"/>
</dbReference>
<sequence length="240" mass="24738">MSALVALGSVRGAPGVTTASLLIAGAIERSLLVEADVSGGVLAARYGLGREPSLTTLAAEPSDEHRWQEHAQSAGGVAVLVGPDAPDTAEALWRSAGERLGTVLTRCDADLVVADLGRLGRRSPLVGTADLILLVARPTIEHLVTLSHHMPRLRGSSRARVGIVLAGGGPYRAEEVADALEVEVVGDLPDDPAAAEALSGARSSGWSRSRLARASVGLADTVARSARVQRTFASPEVVTP</sequence>
<keyword evidence="2" id="KW-1185">Reference proteome</keyword>
<organism evidence="1 2">
    <name type="scientific">Iamia majanohamensis</name>
    <dbReference type="NCBI Taxonomy" id="467976"/>
    <lineage>
        <taxon>Bacteria</taxon>
        <taxon>Bacillati</taxon>
        <taxon>Actinomycetota</taxon>
        <taxon>Acidimicrobiia</taxon>
        <taxon>Acidimicrobiales</taxon>
        <taxon>Iamiaceae</taxon>
        <taxon>Iamia</taxon>
    </lineage>
</organism>
<dbReference type="AlphaFoldDB" id="A0AAE9Y4Q8"/>
<dbReference type="KEGG" id="ima:PO878_17570"/>
<dbReference type="EMBL" id="CP116942">
    <property type="protein sequence ID" value="WCO66312.1"/>
    <property type="molecule type" value="Genomic_DNA"/>
</dbReference>
<protein>
    <recommendedName>
        <fullName evidence="3">MinD-like ATPase involved in chromosome partitioning or flagellar assembly</fullName>
    </recommendedName>
</protein>
<accession>A0AAE9Y4Q8</accession>
<dbReference type="RefSeq" id="WP_272735835.1">
    <property type="nucleotide sequence ID" value="NZ_CP116942.1"/>
</dbReference>
<evidence type="ECO:0000313" key="2">
    <source>
        <dbReference type="Proteomes" id="UP001216390"/>
    </source>
</evidence>
<gene>
    <name evidence="1" type="ORF">PO878_17570</name>
</gene>
<evidence type="ECO:0008006" key="3">
    <source>
        <dbReference type="Google" id="ProtNLM"/>
    </source>
</evidence>